<feature type="transmembrane region" description="Helical" evidence="1">
    <location>
        <begin position="28"/>
        <end position="47"/>
    </location>
</feature>
<evidence type="ECO:0000313" key="2">
    <source>
        <dbReference type="EMBL" id="KAJ9592140.1"/>
    </source>
</evidence>
<keyword evidence="1" id="KW-0812">Transmembrane</keyword>
<name>A0AAD8A4T1_DIPPU</name>
<reference evidence="2" key="1">
    <citation type="journal article" date="2023" name="IScience">
        <title>Live-bearing cockroach genome reveals convergent evolutionary mechanisms linked to viviparity in insects and beyond.</title>
        <authorList>
            <person name="Fouks B."/>
            <person name="Harrison M.C."/>
            <person name="Mikhailova A.A."/>
            <person name="Marchal E."/>
            <person name="English S."/>
            <person name="Carruthers M."/>
            <person name="Jennings E.C."/>
            <person name="Chiamaka E.L."/>
            <person name="Frigard R.A."/>
            <person name="Pippel M."/>
            <person name="Attardo G.M."/>
            <person name="Benoit J.B."/>
            <person name="Bornberg-Bauer E."/>
            <person name="Tobe S.S."/>
        </authorList>
    </citation>
    <scope>NUCLEOTIDE SEQUENCE</scope>
    <source>
        <strain evidence="2">Stay&amp;Tobe</strain>
    </source>
</reference>
<reference evidence="2" key="2">
    <citation type="submission" date="2023-05" db="EMBL/GenBank/DDBJ databases">
        <authorList>
            <person name="Fouks B."/>
        </authorList>
    </citation>
    <scope>NUCLEOTIDE SEQUENCE</scope>
    <source>
        <strain evidence="2">Stay&amp;Tobe</strain>
        <tissue evidence="2">Testes</tissue>
    </source>
</reference>
<protein>
    <submittedName>
        <fullName evidence="2">Uncharacterized protein</fullName>
    </submittedName>
</protein>
<proteinExistence type="predicted"/>
<feature type="non-terminal residue" evidence="2">
    <location>
        <position position="54"/>
    </location>
</feature>
<evidence type="ECO:0000256" key="1">
    <source>
        <dbReference type="SAM" id="Phobius"/>
    </source>
</evidence>
<dbReference type="EMBL" id="JASPKZ010003845">
    <property type="protein sequence ID" value="KAJ9592140.1"/>
    <property type="molecule type" value="Genomic_DNA"/>
</dbReference>
<gene>
    <name evidence="2" type="ORF">L9F63_001368</name>
</gene>
<comment type="caution">
    <text evidence="2">The sequence shown here is derived from an EMBL/GenBank/DDBJ whole genome shotgun (WGS) entry which is preliminary data.</text>
</comment>
<keyword evidence="3" id="KW-1185">Reference proteome</keyword>
<keyword evidence="1" id="KW-0472">Membrane</keyword>
<organism evidence="2 3">
    <name type="scientific">Diploptera punctata</name>
    <name type="common">Pacific beetle cockroach</name>
    <dbReference type="NCBI Taxonomy" id="6984"/>
    <lineage>
        <taxon>Eukaryota</taxon>
        <taxon>Metazoa</taxon>
        <taxon>Ecdysozoa</taxon>
        <taxon>Arthropoda</taxon>
        <taxon>Hexapoda</taxon>
        <taxon>Insecta</taxon>
        <taxon>Pterygota</taxon>
        <taxon>Neoptera</taxon>
        <taxon>Polyneoptera</taxon>
        <taxon>Dictyoptera</taxon>
        <taxon>Blattodea</taxon>
        <taxon>Blaberoidea</taxon>
        <taxon>Blaberidae</taxon>
        <taxon>Diplopterinae</taxon>
        <taxon>Diploptera</taxon>
    </lineage>
</organism>
<accession>A0AAD8A4T1</accession>
<keyword evidence="1" id="KW-1133">Transmembrane helix</keyword>
<dbReference type="Proteomes" id="UP001233999">
    <property type="component" value="Unassembled WGS sequence"/>
</dbReference>
<feature type="non-terminal residue" evidence="2">
    <location>
        <position position="1"/>
    </location>
</feature>
<dbReference type="AlphaFoldDB" id="A0AAD8A4T1"/>
<evidence type="ECO:0000313" key="3">
    <source>
        <dbReference type="Proteomes" id="UP001233999"/>
    </source>
</evidence>
<sequence length="54" mass="6606">KYSHLNNFLFHLFFEAQLASVCLAHVKWAFHLLMIFPFLSVFFYIFIQTYEQIM</sequence>